<dbReference type="GO" id="GO:0005886">
    <property type="term" value="C:plasma membrane"/>
    <property type="evidence" value="ECO:0007669"/>
    <property type="project" value="TreeGrafter"/>
</dbReference>
<comment type="subcellular location">
    <subcellularLocation>
        <location evidence="1">Membrane</location>
        <topology evidence="1">Multi-pass membrane protein</topology>
    </subcellularLocation>
</comment>
<dbReference type="GO" id="GO:0051301">
    <property type="term" value="P:cell division"/>
    <property type="evidence" value="ECO:0007669"/>
    <property type="project" value="InterPro"/>
</dbReference>
<keyword evidence="2 6" id="KW-0812">Transmembrane</keyword>
<dbReference type="GO" id="GO:0008360">
    <property type="term" value="P:regulation of cell shape"/>
    <property type="evidence" value="ECO:0007669"/>
    <property type="project" value="UniProtKB-KW"/>
</dbReference>
<keyword evidence="5 6" id="KW-0472">Membrane</keyword>
<accession>X1R2J2</accession>
<gene>
    <name evidence="7" type="ORF">S06H3_53553</name>
</gene>
<dbReference type="Pfam" id="PF01098">
    <property type="entry name" value="FTSW_RODA_SPOVE"/>
    <property type="match status" value="1"/>
</dbReference>
<dbReference type="GO" id="GO:0015648">
    <property type="term" value="F:lipid-linked peptidoglycan transporter activity"/>
    <property type="evidence" value="ECO:0007669"/>
    <property type="project" value="TreeGrafter"/>
</dbReference>
<feature type="transmembrane region" description="Helical" evidence="6">
    <location>
        <begin position="12"/>
        <end position="33"/>
    </location>
</feature>
<dbReference type="AlphaFoldDB" id="X1R2J2"/>
<evidence type="ECO:0008006" key="8">
    <source>
        <dbReference type="Google" id="ProtNLM"/>
    </source>
</evidence>
<name>X1R2J2_9ZZZZ</name>
<keyword evidence="3" id="KW-0133">Cell shape</keyword>
<sequence length="104" mass="11442">MGIVIFSGVKLSHFLILILIFSLIFIISWAFVLKDYQKQRVVSFLNPQIDEMGISWNINQSKIAIGSGGLLGKGIGKGSQSQYGFLPEAQTDFIFSTIAEETGL</sequence>
<protein>
    <recommendedName>
        <fullName evidence="8">Penicillin-binding protein transpeptidase domain-containing protein</fullName>
    </recommendedName>
</protein>
<organism evidence="7">
    <name type="scientific">marine sediment metagenome</name>
    <dbReference type="NCBI Taxonomy" id="412755"/>
    <lineage>
        <taxon>unclassified sequences</taxon>
        <taxon>metagenomes</taxon>
        <taxon>ecological metagenomes</taxon>
    </lineage>
</organism>
<dbReference type="PANTHER" id="PTHR30474">
    <property type="entry name" value="CELL CYCLE PROTEIN"/>
    <property type="match status" value="1"/>
</dbReference>
<proteinExistence type="predicted"/>
<evidence type="ECO:0000313" key="7">
    <source>
        <dbReference type="EMBL" id="GAI57330.1"/>
    </source>
</evidence>
<evidence type="ECO:0000256" key="5">
    <source>
        <dbReference type="ARBA" id="ARBA00023136"/>
    </source>
</evidence>
<evidence type="ECO:0000256" key="6">
    <source>
        <dbReference type="SAM" id="Phobius"/>
    </source>
</evidence>
<feature type="non-terminal residue" evidence="7">
    <location>
        <position position="104"/>
    </location>
</feature>
<comment type="caution">
    <text evidence="7">The sequence shown here is derived from an EMBL/GenBank/DDBJ whole genome shotgun (WGS) entry which is preliminary data.</text>
</comment>
<dbReference type="GO" id="GO:0032153">
    <property type="term" value="C:cell division site"/>
    <property type="evidence" value="ECO:0007669"/>
    <property type="project" value="TreeGrafter"/>
</dbReference>
<evidence type="ECO:0000256" key="2">
    <source>
        <dbReference type="ARBA" id="ARBA00022692"/>
    </source>
</evidence>
<dbReference type="EMBL" id="BARV01034151">
    <property type="protein sequence ID" value="GAI57330.1"/>
    <property type="molecule type" value="Genomic_DNA"/>
</dbReference>
<evidence type="ECO:0000256" key="4">
    <source>
        <dbReference type="ARBA" id="ARBA00022989"/>
    </source>
</evidence>
<evidence type="ECO:0000256" key="3">
    <source>
        <dbReference type="ARBA" id="ARBA00022960"/>
    </source>
</evidence>
<reference evidence="7" key="1">
    <citation type="journal article" date="2014" name="Front. Microbiol.">
        <title>High frequency of phylogenetically diverse reductive dehalogenase-homologous genes in deep subseafloor sedimentary metagenomes.</title>
        <authorList>
            <person name="Kawai M."/>
            <person name="Futagami T."/>
            <person name="Toyoda A."/>
            <person name="Takaki Y."/>
            <person name="Nishi S."/>
            <person name="Hori S."/>
            <person name="Arai W."/>
            <person name="Tsubouchi T."/>
            <person name="Morono Y."/>
            <person name="Uchiyama I."/>
            <person name="Ito T."/>
            <person name="Fujiyama A."/>
            <person name="Inagaki F."/>
            <person name="Takami H."/>
        </authorList>
    </citation>
    <scope>NUCLEOTIDE SEQUENCE</scope>
    <source>
        <strain evidence="7">Expedition CK06-06</strain>
    </source>
</reference>
<evidence type="ECO:0000256" key="1">
    <source>
        <dbReference type="ARBA" id="ARBA00004141"/>
    </source>
</evidence>
<keyword evidence="4 6" id="KW-1133">Transmembrane helix</keyword>
<dbReference type="InterPro" id="IPR001182">
    <property type="entry name" value="FtsW/RodA"/>
</dbReference>